<comment type="caution">
    <text evidence="2">The sequence shown here is derived from an EMBL/GenBank/DDBJ whole genome shotgun (WGS) entry which is preliminary data.</text>
</comment>
<evidence type="ECO:0000313" key="3">
    <source>
        <dbReference type="Proteomes" id="UP000187074"/>
    </source>
</evidence>
<keyword evidence="2" id="KW-0547">Nucleotide-binding</keyword>
<keyword evidence="2" id="KW-0378">Hydrolase</keyword>
<dbReference type="OrthoDB" id="26793at2"/>
<dbReference type="InterPro" id="IPR002121">
    <property type="entry name" value="HRDC_dom"/>
</dbReference>
<dbReference type="Proteomes" id="UP000187074">
    <property type="component" value="Unassembled WGS sequence"/>
</dbReference>
<dbReference type="PROSITE" id="PS50967">
    <property type="entry name" value="HRDC"/>
    <property type="match status" value="1"/>
</dbReference>
<keyword evidence="2" id="KW-0347">Helicase</keyword>
<gene>
    <name evidence="2" type="ORF">BK123_21900</name>
</gene>
<feature type="domain" description="HRDC" evidence="1">
    <location>
        <begin position="105"/>
        <end position="185"/>
    </location>
</feature>
<sequence length="341" mass="39335">MQIVFMNQMSGADESGHIRSAQVWIGEEEGGWRLGWRNMEPDGDVSDDEWYEGNSWNELLCVYRHQLAKKLGEGFRPLVEGVFHEPGETGGKNLGAQKLQCYSELYGSEELYTELCAWRRRKAASGRKAPYFIASNRVLRMISAFIPQNEEELLQLPGIGVSKASEHGAEWLEITTKIERTTTFPLDWVYEQLQEEVFLSWLYKQKEQRYKQELDRFRIRRTMLIGIAEGASLAQLEERTSLSRRDLVEELEGLEKEGYDTEQLLGVELNTMTASEQATVWKAFEELGDTFLKPVLQRVYGEGQARNGEVEDIGGMEKLYERLRLIRIRFRREESGKANAS</sequence>
<dbReference type="Gene3D" id="1.10.150.80">
    <property type="entry name" value="HRDC domain"/>
    <property type="match status" value="1"/>
</dbReference>
<dbReference type="GO" id="GO:0004386">
    <property type="term" value="F:helicase activity"/>
    <property type="evidence" value="ECO:0007669"/>
    <property type="project" value="UniProtKB-KW"/>
</dbReference>
<dbReference type="EMBL" id="MRTF01000008">
    <property type="protein sequence ID" value="OME89969.1"/>
    <property type="molecule type" value="Genomic_DNA"/>
</dbReference>
<dbReference type="Pfam" id="PF00570">
    <property type="entry name" value="HRDC"/>
    <property type="match status" value="1"/>
</dbReference>
<dbReference type="InterPro" id="IPR044876">
    <property type="entry name" value="HRDC_dom_sf"/>
</dbReference>
<dbReference type="GO" id="GO:0003676">
    <property type="term" value="F:nucleic acid binding"/>
    <property type="evidence" value="ECO:0007669"/>
    <property type="project" value="InterPro"/>
</dbReference>
<reference evidence="2 3" key="1">
    <citation type="submission" date="2016-11" db="EMBL/GenBank/DDBJ databases">
        <title>Paenibacillus species isolates.</title>
        <authorList>
            <person name="Beno S.M."/>
        </authorList>
    </citation>
    <scope>NUCLEOTIDE SEQUENCE [LARGE SCALE GENOMIC DNA]</scope>
    <source>
        <strain evidence="2 3">FSL F4-0100</strain>
    </source>
</reference>
<evidence type="ECO:0000313" key="2">
    <source>
        <dbReference type="EMBL" id="OME89969.1"/>
    </source>
</evidence>
<dbReference type="RefSeq" id="WP_076324509.1">
    <property type="nucleotide sequence ID" value="NZ_MRTF01000008.1"/>
</dbReference>
<dbReference type="SUPFAM" id="SSF47819">
    <property type="entry name" value="HRDC-like"/>
    <property type="match status" value="1"/>
</dbReference>
<evidence type="ECO:0000259" key="1">
    <source>
        <dbReference type="PROSITE" id="PS50967"/>
    </source>
</evidence>
<protein>
    <submittedName>
        <fullName evidence="2">Helicase</fullName>
    </submittedName>
</protein>
<dbReference type="STRING" id="1401.BK123_21900"/>
<name>A0A1R1AWN7_PAELA</name>
<organism evidence="2 3">
    <name type="scientific">Paenibacillus lautus</name>
    <name type="common">Bacillus lautus</name>
    <dbReference type="NCBI Taxonomy" id="1401"/>
    <lineage>
        <taxon>Bacteria</taxon>
        <taxon>Bacillati</taxon>
        <taxon>Bacillota</taxon>
        <taxon>Bacilli</taxon>
        <taxon>Bacillales</taxon>
        <taxon>Paenibacillaceae</taxon>
        <taxon>Paenibacillus</taxon>
    </lineage>
</organism>
<dbReference type="AlphaFoldDB" id="A0A1R1AWN7"/>
<keyword evidence="2" id="KW-0067">ATP-binding</keyword>
<proteinExistence type="predicted"/>
<dbReference type="InterPro" id="IPR010997">
    <property type="entry name" value="HRDC-like_sf"/>
</dbReference>
<accession>A0A1R1AWN7</accession>
<dbReference type="GO" id="GO:0000166">
    <property type="term" value="F:nucleotide binding"/>
    <property type="evidence" value="ECO:0007669"/>
    <property type="project" value="InterPro"/>
</dbReference>